<gene>
    <name evidence="1" type="ORF">PYTT13_05920</name>
</gene>
<dbReference type="AlphaFoldDB" id="A0A2D2BYS8"/>
<dbReference type="Proteomes" id="UP000229314">
    <property type="component" value="Chromosome"/>
</dbReference>
<evidence type="ECO:0000313" key="2">
    <source>
        <dbReference type="Proteomes" id="UP000229314"/>
    </source>
</evidence>
<organism evidence="1 2">
    <name type="scientific">Paracoccus yeei</name>
    <dbReference type="NCBI Taxonomy" id="147645"/>
    <lineage>
        <taxon>Bacteria</taxon>
        <taxon>Pseudomonadati</taxon>
        <taxon>Pseudomonadota</taxon>
        <taxon>Alphaproteobacteria</taxon>
        <taxon>Rhodobacterales</taxon>
        <taxon>Paracoccaceae</taxon>
        <taxon>Paracoccus</taxon>
    </lineage>
</organism>
<reference evidence="1 2" key="1">
    <citation type="submission" date="2017-10" db="EMBL/GenBank/DDBJ databases">
        <title>Complete genome sequence of Paracoccus yeei TT13 isolated from human skin.</title>
        <authorList>
            <person name="Lee K."/>
            <person name="Lim J.Y."/>
            <person name="Hwang I."/>
        </authorList>
    </citation>
    <scope>NUCLEOTIDE SEQUENCE [LARGE SCALE GENOMIC DNA]</scope>
    <source>
        <strain evidence="1 2">TT13</strain>
    </source>
</reference>
<protein>
    <submittedName>
        <fullName evidence="1">Uncharacterized protein</fullName>
    </submittedName>
</protein>
<dbReference type="EMBL" id="CP024422">
    <property type="protein sequence ID" value="ATQ55396.1"/>
    <property type="molecule type" value="Genomic_DNA"/>
</dbReference>
<sequence length="78" mass="8223">MNDGNVPGGLLIRAGGTDGGAKGWSVHSPELVTLQEEDDVIIQRGLRIRLYCHTGSGVSDMVGHVSCNVFANICGKDK</sequence>
<name>A0A2D2BYS8_9RHOB</name>
<proteinExistence type="predicted"/>
<evidence type="ECO:0000313" key="1">
    <source>
        <dbReference type="EMBL" id="ATQ55396.1"/>
    </source>
</evidence>
<accession>A0A2D2BYS8</accession>